<name>A0ABN1XFR4_9PSEU</name>
<evidence type="ECO:0000256" key="1">
    <source>
        <dbReference type="ARBA" id="ARBA00004651"/>
    </source>
</evidence>
<evidence type="ECO:0000256" key="9">
    <source>
        <dbReference type="SAM" id="Phobius"/>
    </source>
</evidence>
<keyword evidence="4" id="KW-0677">Repeat</keyword>
<evidence type="ECO:0000259" key="10">
    <source>
        <dbReference type="PROSITE" id="PS51371"/>
    </source>
</evidence>
<keyword evidence="7" id="KW-0129">CBS domain</keyword>
<organism evidence="12 13">
    <name type="scientific">Pseudonocardia kongjuensis</name>
    <dbReference type="NCBI Taxonomy" id="102227"/>
    <lineage>
        <taxon>Bacteria</taxon>
        <taxon>Bacillati</taxon>
        <taxon>Actinomycetota</taxon>
        <taxon>Actinomycetes</taxon>
        <taxon>Pseudonocardiales</taxon>
        <taxon>Pseudonocardiaceae</taxon>
        <taxon>Pseudonocardia</taxon>
    </lineage>
</organism>
<keyword evidence="13" id="KW-1185">Reference proteome</keyword>
<comment type="caution">
    <text evidence="12">The sequence shown here is derived from an EMBL/GenBank/DDBJ whole genome shotgun (WGS) entry which is preliminary data.</text>
</comment>
<dbReference type="Pfam" id="PF00571">
    <property type="entry name" value="CBS"/>
    <property type="match status" value="1"/>
</dbReference>
<keyword evidence="3 8" id="KW-0812">Transmembrane</keyword>
<evidence type="ECO:0000313" key="12">
    <source>
        <dbReference type="EMBL" id="GAA1379865.1"/>
    </source>
</evidence>
<dbReference type="PROSITE" id="PS51846">
    <property type="entry name" value="CNNM"/>
    <property type="match status" value="1"/>
</dbReference>
<dbReference type="InterPro" id="IPR051676">
    <property type="entry name" value="UPF0053_domain"/>
</dbReference>
<dbReference type="InterPro" id="IPR000644">
    <property type="entry name" value="CBS_dom"/>
</dbReference>
<keyword evidence="2" id="KW-1003">Cell membrane</keyword>
<gene>
    <name evidence="12" type="ORF">GCM10009613_03220</name>
</gene>
<dbReference type="PROSITE" id="PS51371">
    <property type="entry name" value="CBS"/>
    <property type="match status" value="1"/>
</dbReference>
<evidence type="ECO:0000256" key="7">
    <source>
        <dbReference type="PROSITE-ProRule" id="PRU00703"/>
    </source>
</evidence>
<dbReference type="RefSeq" id="WP_344017729.1">
    <property type="nucleotide sequence ID" value="NZ_BAAAJK010000001.1"/>
</dbReference>
<dbReference type="SMART" id="SM00116">
    <property type="entry name" value="CBS"/>
    <property type="match status" value="2"/>
</dbReference>
<dbReference type="Gene3D" id="3.10.580.10">
    <property type="entry name" value="CBS-domain"/>
    <property type="match status" value="1"/>
</dbReference>
<dbReference type="PANTHER" id="PTHR43099:SF5">
    <property type="entry name" value="HLYC_CORC FAMILY TRANSPORTER"/>
    <property type="match status" value="1"/>
</dbReference>
<dbReference type="SUPFAM" id="SSF54631">
    <property type="entry name" value="CBS-domain pair"/>
    <property type="match status" value="1"/>
</dbReference>
<evidence type="ECO:0000256" key="2">
    <source>
        <dbReference type="ARBA" id="ARBA00022475"/>
    </source>
</evidence>
<protein>
    <submittedName>
        <fullName evidence="12">Hemolysin family protein</fullName>
    </submittedName>
</protein>
<reference evidence="12 13" key="1">
    <citation type="journal article" date="2019" name="Int. J. Syst. Evol. Microbiol.">
        <title>The Global Catalogue of Microorganisms (GCM) 10K type strain sequencing project: providing services to taxonomists for standard genome sequencing and annotation.</title>
        <authorList>
            <consortium name="The Broad Institute Genomics Platform"/>
            <consortium name="The Broad Institute Genome Sequencing Center for Infectious Disease"/>
            <person name="Wu L."/>
            <person name="Ma J."/>
        </authorList>
    </citation>
    <scope>NUCLEOTIDE SEQUENCE [LARGE SCALE GENOMIC DNA]</scope>
    <source>
        <strain evidence="12 13">JCM 11896</strain>
    </source>
</reference>
<dbReference type="CDD" id="cd04590">
    <property type="entry name" value="CBS_pair_CorC_HlyC_assoc"/>
    <property type="match status" value="1"/>
</dbReference>
<dbReference type="Proteomes" id="UP001501414">
    <property type="component" value="Unassembled WGS sequence"/>
</dbReference>
<sequence length="354" mass="36917">MSTGDLLALLAAIALLGANAFFVAAEFALISARKDRLEAMAEAGSAGARTVLDSAHDLSRMLAASQLGITIASLLLGRLGEPAVAHLIDGPLAALGVPAALAYPIAFGISLLLVVVAHMLLGEMVPKNIAIAGPERAAIVLVPTFLVWTALARPFVELFNRMANGTLRLAGVTPKDELETAFTSGELSEMIDDARREGLLDDDESARIGRTLASAESTVADVDGLVVGLDDLVCLDGSPTVGALTAAVGRTGFSRFPVRNAHGRLTGYLHVKDVLDLADADAATIPPQRVRALPPVPVGARLDEALTIMREARAHLARAVDDRDRTVGVVTLEDVTEAFVGTVRDATHAPDAPP</sequence>
<proteinExistence type="predicted"/>
<feature type="domain" description="CBS" evidence="10">
    <location>
        <begin position="289"/>
        <end position="346"/>
    </location>
</feature>
<evidence type="ECO:0000256" key="8">
    <source>
        <dbReference type="PROSITE-ProRule" id="PRU01193"/>
    </source>
</evidence>
<evidence type="ECO:0000256" key="5">
    <source>
        <dbReference type="ARBA" id="ARBA00022989"/>
    </source>
</evidence>
<evidence type="ECO:0000256" key="3">
    <source>
        <dbReference type="ARBA" id="ARBA00022692"/>
    </source>
</evidence>
<feature type="transmembrane region" description="Helical" evidence="9">
    <location>
        <begin position="61"/>
        <end position="80"/>
    </location>
</feature>
<dbReference type="InterPro" id="IPR046342">
    <property type="entry name" value="CBS_dom_sf"/>
</dbReference>
<feature type="transmembrane region" description="Helical" evidence="9">
    <location>
        <begin position="137"/>
        <end position="156"/>
    </location>
</feature>
<accession>A0ABN1XFR4</accession>
<feature type="transmembrane region" description="Helical" evidence="9">
    <location>
        <begin position="92"/>
        <end position="117"/>
    </location>
</feature>
<dbReference type="PANTHER" id="PTHR43099">
    <property type="entry name" value="UPF0053 PROTEIN YRKA"/>
    <property type="match status" value="1"/>
</dbReference>
<keyword evidence="6 8" id="KW-0472">Membrane</keyword>
<evidence type="ECO:0000313" key="13">
    <source>
        <dbReference type="Proteomes" id="UP001501414"/>
    </source>
</evidence>
<dbReference type="InterPro" id="IPR002550">
    <property type="entry name" value="CNNM"/>
</dbReference>
<keyword evidence="5 8" id="KW-1133">Transmembrane helix</keyword>
<evidence type="ECO:0000259" key="11">
    <source>
        <dbReference type="PROSITE" id="PS51846"/>
    </source>
</evidence>
<evidence type="ECO:0000256" key="6">
    <source>
        <dbReference type="ARBA" id="ARBA00023136"/>
    </source>
</evidence>
<evidence type="ECO:0000256" key="4">
    <source>
        <dbReference type="ARBA" id="ARBA00022737"/>
    </source>
</evidence>
<dbReference type="InterPro" id="IPR044751">
    <property type="entry name" value="Ion_transp-like_CBS"/>
</dbReference>
<dbReference type="EMBL" id="BAAAJK010000001">
    <property type="protein sequence ID" value="GAA1379865.1"/>
    <property type="molecule type" value="Genomic_DNA"/>
</dbReference>
<comment type="subcellular location">
    <subcellularLocation>
        <location evidence="1">Cell membrane</location>
        <topology evidence="1">Multi-pass membrane protein</topology>
    </subcellularLocation>
</comment>
<feature type="domain" description="CNNM transmembrane" evidence="11">
    <location>
        <begin position="1"/>
        <end position="204"/>
    </location>
</feature>
<dbReference type="Pfam" id="PF01595">
    <property type="entry name" value="CNNM"/>
    <property type="match status" value="1"/>
</dbReference>